<reference evidence="2 3" key="1">
    <citation type="submission" date="2021-01" db="EMBL/GenBank/DDBJ databases">
        <title>Draft genome sequence of Micromonospora sp. strain STR1s_6.</title>
        <authorList>
            <person name="Karlyshev A."/>
            <person name="Jawad R."/>
        </authorList>
    </citation>
    <scope>NUCLEOTIDE SEQUENCE [LARGE SCALE GENOMIC DNA]</scope>
    <source>
        <strain evidence="2 3">STR1S-6</strain>
    </source>
</reference>
<protein>
    <submittedName>
        <fullName evidence="2">Sulfotransferase domain-containing protein</fullName>
    </submittedName>
</protein>
<dbReference type="InterPro" id="IPR000863">
    <property type="entry name" value="Sulfotransferase_dom"/>
</dbReference>
<dbReference type="Proteomes" id="UP000622245">
    <property type="component" value="Unassembled WGS sequence"/>
</dbReference>
<comment type="caution">
    <text evidence="2">The sequence shown here is derived from an EMBL/GenBank/DDBJ whole genome shotgun (WGS) entry which is preliminary data.</text>
</comment>
<dbReference type="PANTHER" id="PTHR45964:SF5">
    <property type="entry name" value="WSCD FAMILY MEMBER CG9164"/>
    <property type="match status" value="1"/>
</dbReference>
<dbReference type="InterPro" id="IPR051589">
    <property type="entry name" value="Sialate-O-sulfotransferase"/>
</dbReference>
<keyword evidence="3" id="KW-1185">Reference proteome</keyword>
<dbReference type="SUPFAM" id="SSF52540">
    <property type="entry name" value="P-loop containing nucleoside triphosphate hydrolases"/>
    <property type="match status" value="1"/>
</dbReference>
<feature type="domain" description="Sulfotransferase" evidence="1">
    <location>
        <begin position="3"/>
        <end position="163"/>
    </location>
</feature>
<evidence type="ECO:0000259" key="1">
    <source>
        <dbReference type="Pfam" id="PF00685"/>
    </source>
</evidence>
<accession>A0ABS1YBK6</accession>
<gene>
    <name evidence="2" type="ORF">JM949_04660</name>
</gene>
<name>A0ABS1YBK6_9ACTN</name>
<dbReference type="InterPro" id="IPR027417">
    <property type="entry name" value="P-loop_NTPase"/>
</dbReference>
<dbReference type="Pfam" id="PF00685">
    <property type="entry name" value="Sulfotransfer_1"/>
    <property type="match status" value="1"/>
</dbReference>
<proteinExistence type="predicted"/>
<dbReference type="PANTHER" id="PTHR45964">
    <property type="entry name" value="WSCD FAMILY MEMBER CG9164"/>
    <property type="match status" value="1"/>
</dbReference>
<dbReference type="EMBL" id="JAEVHL010000012">
    <property type="protein sequence ID" value="MBM0274789.1"/>
    <property type="molecule type" value="Genomic_DNA"/>
</dbReference>
<evidence type="ECO:0000313" key="3">
    <source>
        <dbReference type="Proteomes" id="UP000622245"/>
    </source>
</evidence>
<dbReference type="RefSeq" id="WP_203147198.1">
    <property type="nucleotide sequence ID" value="NZ_JAEVHL010000012.1"/>
</dbReference>
<evidence type="ECO:0000313" key="2">
    <source>
        <dbReference type="EMBL" id="MBM0274789.1"/>
    </source>
</evidence>
<dbReference type="Gene3D" id="3.40.50.300">
    <property type="entry name" value="P-loop containing nucleotide triphosphate hydrolases"/>
    <property type="match status" value="1"/>
</dbReference>
<sequence>MIVWVSSFPRSGNTFLRIALNRLYGVRTSVVYDVDGVAERLGADLVGFTERPAAIDAMRESEAVHLVKTHRQRDDQVDELDKAICLVRDGRDALVSWARLASEEDSTRFASELSAMIARRDKVGTGSWGRNVLSWLRPPAPHRVVLRYEELAREPRAAIEQVMATLVPQLRPLADARIPSFTELQQSDDRFFRKGLIGAHRDELPDELHHLFWAQPDNVAAMQLLGYGTKTDD</sequence>
<organism evidence="2 3">
    <name type="scientific">Micromonospora tarensis</name>
    <dbReference type="NCBI Taxonomy" id="2806100"/>
    <lineage>
        <taxon>Bacteria</taxon>
        <taxon>Bacillati</taxon>
        <taxon>Actinomycetota</taxon>
        <taxon>Actinomycetes</taxon>
        <taxon>Micromonosporales</taxon>
        <taxon>Micromonosporaceae</taxon>
        <taxon>Micromonospora</taxon>
    </lineage>
</organism>